<name>A0A9W6ZIH7_9STRA</name>
<sequence length="421" mass="46859">MGASTLVLGYLTKKLFRKKKLRFLEAQALPQLAVPVDDSSRQVQANQAKEFFKANLVPVVVLDQKSGLQKVQAKQEAQAKQKQKQAGSCEGVYPWNTPAQATWCEDNCYHDPPNCPSSHCYCGPPDPPPYTPPYLSCQGVAPWDTPEQATWCETSCNHPVNPHCPSSHCDCTTASHVWDFRDCETGNNVADTGVIGGTTASPVNNPMCSSYGVSFDGNEQYVDITDFKFGGATSFEVRVKYNSFNKWSRIFDFSNGRQRDNVLLANQKSTSKIAWDVYNPNAKSLKKNEWNLEPSWTHVVVTVSGKTMKIYKEGNLLGTKTNGSEPKAITRTKNWLGRSAWSDNEYFDGTIAYVKMWENFELTQSDVTELSQDGNCPPPEPAPTPTPLYKTCTGVYATWCEDNCNHDPPHCPMSHCDCTTD</sequence>
<dbReference type="EMBL" id="BRXY01000005">
    <property type="protein sequence ID" value="GMH51683.1"/>
    <property type="molecule type" value="Genomic_DNA"/>
</dbReference>
<comment type="caution">
    <text evidence="1">The sequence shown here is derived from an EMBL/GenBank/DDBJ whole genome shotgun (WGS) entry which is preliminary data.</text>
</comment>
<reference evidence="2" key="1">
    <citation type="journal article" date="2023" name="Commun. Biol.">
        <title>Genome analysis of Parmales, the sister group of diatoms, reveals the evolutionary specialization of diatoms from phago-mixotrophs to photoautotrophs.</title>
        <authorList>
            <person name="Ban H."/>
            <person name="Sato S."/>
            <person name="Yoshikawa S."/>
            <person name="Yamada K."/>
            <person name="Nakamura Y."/>
            <person name="Ichinomiya M."/>
            <person name="Sato N."/>
            <person name="Blanc-Mathieu R."/>
            <person name="Endo H."/>
            <person name="Kuwata A."/>
            <person name="Ogata H."/>
        </authorList>
    </citation>
    <scope>NUCLEOTIDE SEQUENCE [LARGE SCALE GENOMIC DNA]</scope>
    <source>
        <strain evidence="2">NIES 3701</strain>
    </source>
</reference>
<dbReference type="SUPFAM" id="SSF49899">
    <property type="entry name" value="Concanavalin A-like lectins/glucanases"/>
    <property type="match status" value="1"/>
</dbReference>
<dbReference type="OrthoDB" id="201235at2759"/>
<dbReference type="InterPro" id="IPR013320">
    <property type="entry name" value="ConA-like_dom_sf"/>
</dbReference>
<protein>
    <submittedName>
        <fullName evidence="1">Uncharacterized protein</fullName>
    </submittedName>
</protein>
<dbReference type="AlphaFoldDB" id="A0A9W6ZIH7"/>
<organism evidence="1 2">
    <name type="scientific">Triparma strigata</name>
    <dbReference type="NCBI Taxonomy" id="1606541"/>
    <lineage>
        <taxon>Eukaryota</taxon>
        <taxon>Sar</taxon>
        <taxon>Stramenopiles</taxon>
        <taxon>Ochrophyta</taxon>
        <taxon>Bolidophyceae</taxon>
        <taxon>Parmales</taxon>
        <taxon>Triparmaceae</taxon>
        <taxon>Triparma</taxon>
    </lineage>
</organism>
<evidence type="ECO:0000313" key="2">
    <source>
        <dbReference type="Proteomes" id="UP001165085"/>
    </source>
</evidence>
<accession>A0A9W6ZIH7</accession>
<proteinExistence type="predicted"/>
<dbReference type="Gene3D" id="2.60.120.200">
    <property type="match status" value="1"/>
</dbReference>
<keyword evidence="2" id="KW-1185">Reference proteome</keyword>
<dbReference type="Pfam" id="PF13385">
    <property type="entry name" value="Laminin_G_3"/>
    <property type="match status" value="1"/>
</dbReference>
<gene>
    <name evidence="1" type="ORF">TrST_g11015</name>
</gene>
<dbReference type="Proteomes" id="UP001165085">
    <property type="component" value="Unassembled WGS sequence"/>
</dbReference>
<evidence type="ECO:0000313" key="1">
    <source>
        <dbReference type="EMBL" id="GMH51683.1"/>
    </source>
</evidence>